<accession>A0A0K0FF37</accession>
<sequence length="128" mass="14907">MRGQVWTPVVRSYLKLYNTLTINKLSHLMDLSTNDVLSKMLHFKKITYITRRSEVVKRNDDDYEDTTLDLDFYIDDEVITIADTRVTRNVSDYFLKNSLKFKALCVKAKAINLNGKSVISRRNPDKKG</sequence>
<reference evidence="4" key="1">
    <citation type="submission" date="2014-07" db="EMBL/GenBank/DDBJ databases">
        <authorList>
            <person name="Martin A.A"/>
            <person name="De Silva N."/>
        </authorList>
    </citation>
    <scope>NUCLEOTIDE SEQUENCE</scope>
</reference>
<evidence type="ECO:0000256" key="3">
    <source>
        <dbReference type="ARBA" id="ARBA00022917"/>
    </source>
</evidence>
<dbReference type="WBParaSite" id="SVE_0747600.1">
    <property type="protein sequence ID" value="SVE_0747600.1"/>
    <property type="gene ID" value="SVE_0747600"/>
</dbReference>
<keyword evidence="4" id="KW-1185">Reference proteome</keyword>
<keyword evidence="1" id="KW-0963">Cytoplasm</keyword>
<dbReference type="Pfam" id="PF10255">
    <property type="entry name" value="Paf67"/>
    <property type="match status" value="1"/>
</dbReference>
<keyword evidence="2" id="KW-0396">Initiation factor</keyword>
<dbReference type="Proteomes" id="UP000035680">
    <property type="component" value="Unassembled WGS sequence"/>
</dbReference>
<organism evidence="4 5">
    <name type="scientific">Strongyloides venezuelensis</name>
    <name type="common">Threadworm</name>
    <dbReference type="NCBI Taxonomy" id="75913"/>
    <lineage>
        <taxon>Eukaryota</taxon>
        <taxon>Metazoa</taxon>
        <taxon>Ecdysozoa</taxon>
        <taxon>Nematoda</taxon>
        <taxon>Chromadorea</taxon>
        <taxon>Rhabditida</taxon>
        <taxon>Tylenchina</taxon>
        <taxon>Panagrolaimomorpha</taxon>
        <taxon>Strongyloidoidea</taxon>
        <taxon>Strongyloididae</taxon>
        <taxon>Strongyloides</taxon>
    </lineage>
</organism>
<dbReference type="PANTHER" id="PTHR13242:SF0">
    <property type="entry name" value="EUKARYOTIC TRANSLATION INITIATION FACTOR 3 SUBUNIT L"/>
    <property type="match status" value="1"/>
</dbReference>
<dbReference type="STRING" id="75913.A0A0K0FF37"/>
<name>A0A0K0FF37_STRVS</name>
<dbReference type="AlphaFoldDB" id="A0A0K0FF37"/>
<evidence type="ECO:0000256" key="2">
    <source>
        <dbReference type="ARBA" id="ARBA00022540"/>
    </source>
</evidence>
<keyword evidence="3" id="KW-0648">Protein biosynthesis</keyword>
<dbReference type="GO" id="GO:0003743">
    <property type="term" value="F:translation initiation factor activity"/>
    <property type="evidence" value="ECO:0007669"/>
    <property type="project" value="UniProtKB-KW"/>
</dbReference>
<reference evidence="5" key="2">
    <citation type="submission" date="2015-08" db="UniProtKB">
        <authorList>
            <consortium name="WormBaseParasite"/>
        </authorList>
    </citation>
    <scope>IDENTIFICATION</scope>
</reference>
<dbReference type="GO" id="GO:0005852">
    <property type="term" value="C:eukaryotic translation initiation factor 3 complex"/>
    <property type="evidence" value="ECO:0007669"/>
    <property type="project" value="InterPro"/>
</dbReference>
<dbReference type="InterPro" id="IPR019382">
    <property type="entry name" value="eIF3l"/>
</dbReference>
<proteinExistence type="predicted"/>
<dbReference type="PANTHER" id="PTHR13242">
    <property type="entry name" value="EUKARYOTIC TRANSLATION INITIATION FACTOR 3"/>
    <property type="match status" value="1"/>
</dbReference>
<evidence type="ECO:0000256" key="1">
    <source>
        <dbReference type="ARBA" id="ARBA00022490"/>
    </source>
</evidence>
<evidence type="ECO:0000313" key="4">
    <source>
        <dbReference type="Proteomes" id="UP000035680"/>
    </source>
</evidence>
<evidence type="ECO:0000313" key="5">
    <source>
        <dbReference type="WBParaSite" id="SVE_0747600.1"/>
    </source>
</evidence>
<protein>
    <submittedName>
        <fullName evidence="5">Eukaryotic translation initiation factor 3 subunit L (inferred by orthology to a zebrafish protein)</fullName>
    </submittedName>
</protein>